<comment type="similarity">
    <text evidence="1">Belongs to the eukaryotic ribosomal protein eL21 family.</text>
</comment>
<accession>A0A1D8NM54</accession>
<dbReference type="InterPro" id="IPR018259">
    <property type="entry name" value="Ribosomal_eL21_CS"/>
</dbReference>
<sequence length="161" mass="18575">MGKSHGYRSRTRYMFSRDFKKNGTIPMSVYLKTYKVGDIVDIRANGSIQKGMPHKFYHGRTGIVYNVTKSAVGVIINKVVGNRFMEKRINLRIEHIKHSKCRQEFLDRVKANDLKRKEAKAKNEIVQLRRQPGATREAKTLAIDETNYPLTVAPLAYETFI</sequence>
<evidence type="ECO:0000313" key="4">
    <source>
        <dbReference type="EMBL" id="AOW06706.1"/>
    </source>
</evidence>
<keyword evidence="3" id="KW-0687">Ribonucleoprotein</keyword>
<evidence type="ECO:0000256" key="3">
    <source>
        <dbReference type="ARBA" id="ARBA00023274"/>
    </source>
</evidence>
<dbReference type="FunFam" id="2.30.30.70:FF:000001">
    <property type="entry name" value="60S ribosomal protein L21"/>
    <property type="match status" value="1"/>
</dbReference>
<dbReference type="SUPFAM" id="SSF50104">
    <property type="entry name" value="Translation proteins SH3-like domain"/>
    <property type="match status" value="1"/>
</dbReference>
<dbReference type="PROSITE" id="PS01171">
    <property type="entry name" value="RIBOSOMAL_L21E"/>
    <property type="match status" value="1"/>
</dbReference>
<dbReference type="FunFam" id="6.10.250.3260:FF:000001">
    <property type="entry name" value="60S ribosomal protein L21"/>
    <property type="match status" value="1"/>
</dbReference>
<dbReference type="eggNOG" id="KOG1732">
    <property type="taxonomic scope" value="Eukaryota"/>
</dbReference>
<dbReference type="Proteomes" id="UP000256601">
    <property type="component" value="Unassembled WGS sequence"/>
</dbReference>
<dbReference type="EMBL" id="CP017558">
    <property type="protein sequence ID" value="AOW06706.1"/>
    <property type="molecule type" value="Genomic_DNA"/>
</dbReference>
<protein>
    <submittedName>
        <fullName evidence="5">60S ribosomal protein L21</fullName>
    </submittedName>
</protein>
<dbReference type="PANTHER" id="PTHR20981">
    <property type="entry name" value="60S RIBOSOMAL PROTEIN L21"/>
    <property type="match status" value="1"/>
</dbReference>
<dbReference type="Gene3D" id="6.10.250.3260">
    <property type="match status" value="1"/>
</dbReference>
<dbReference type="GO" id="GO:0015934">
    <property type="term" value="C:large ribosomal subunit"/>
    <property type="evidence" value="ECO:0007669"/>
    <property type="project" value="UniProtKB-ARBA"/>
</dbReference>
<dbReference type="AlphaFoldDB" id="A0A1D8NM54"/>
<gene>
    <name evidence="5" type="ORF">B0I71DRAFT_166955</name>
    <name evidence="4" type="ORF">YALI1_F08260g</name>
</gene>
<evidence type="ECO:0000313" key="5">
    <source>
        <dbReference type="EMBL" id="RDW23566.1"/>
    </source>
</evidence>
<keyword evidence="2 5" id="KW-0689">Ribosomal protein</keyword>
<dbReference type="Pfam" id="PF01157">
    <property type="entry name" value="Ribosomal_L21e"/>
    <property type="match status" value="1"/>
</dbReference>
<dbReference type="GO" id="GO:0006412">
    <property type="term" value="P:translation"/>
    <property type="evidence" value="ECO:0007669"/>
    <property type="project" value="InterPro"/>
</dbReference>
<evidence type="ECO:0000256" key="1">
    <source>
        <dbReference type="ARBA" id="ARBA00008427"/>
    </source>
</evidence>
<evidence type="ECO:0000256" key="2">
    <source>
        <dbReference type="ARBA" id="ARBA00022980"/>
    </source>
</evidence>
<dbReference type="InterPro" id="IPR001147">
    <property type="entry name" value="Ribosomal_eL21"/>
</dbReference>
<dbReference type="VEuPathDB" id="FungiDB:YALI1_F08260g"/>
<reference evidence="4 6" key="1">
    <citation type="journal article" date="2016" name="PLoS ONE">
        <title>Sequence Assembly of Yarrowia lipolytica Strain W29/CLIB89 Shows Transposable Element Diversity.</title>
        <authorList>
            <person name="Magnan C."/>
            <person name="Yu J."/>
            <person name="Chang I."/>
            <person name="Jahn E."/>
            <person name="Kanomata Y."/>
            <person name="Wu J."/>
            <person name="Zeller M."/>
            <person name="Oakes M."/>
            <person name="Baldi P."/>
            <person name="Sandmeyer S."/>
        </authorList>
    </citation>
    <scope>NUCLEOTIDE SEQUENCE [LARGE SCALE GENOMIC DNA]</scope>
    <source>
        <strain evidence="4">CLIB89</strain>
        <strain evidence="6">CLIB89(W29)</strain>
    </source>
</reference>
<evidence type="ECO:0000313" key="7">
    <source>
        <dbReference type="Proteomes" id="UP000256601"/>
    </source>
</evidence>
<dbReference type="OrthoDB" id="1539250at2759"/>
<dbReference type="KEGG" id="yli:2907931"/>
<dbReference type="GeneID" id="2907931"/>
<dbReference type="GO" id="GO:0003735">
    <property type="term" value="F:structural constituent of ribosome"/>
    <property type="evidence" value="ECO:0007669"/>
    <property type="project" value="InterPro"/>
</dbReference>
<evidence type="ECO:0000313" key="6">
    <source>
        <dbReference type="Proteomes" id="UP000182444"/>
    </source>
</evidence>
<dbReference type="EMBL" id="KZ859076">
    <property type="protein sequence ID" value="RDW23566.1"/>
    <property type="molecule type" value="Genomic_DNA"/>
</dbReference>
<name>A0A1D8NM54_YARLL</name>
<dbReference type="InterPro" id="IPR008991">
    <property type="entry name" value="Translation_prot_SH3-like_sf"/>
</dbReference>
<dbReference type="Proteomes" id="UP000182444">
    <property type="component" value="Chromosome 1F"/>
</dbReference>
<reference evidence="5 7" key="2">
    <citation type="submission" date="2018-07" db="EMBL/GenBank/DDBJ databases">
        <title>Draft Genome Assemblies for Five Robust Yarrowia lipolytica Strains Exhibiting High Lipid Production and Pentose Sugar Utilization and Sugar Alcohol Secretion from Undetoxified Lignocellulosic Biomass Hydrolysates.</title>
        <authorList>
            <consortium name="DOE Joint Genome Institute"/>
            <person name="Walker C."/>
            <person name="Ryu S."/>
            <person name="Na H."/>
            <person name="Zane M."/>
            <person name="LaButti K."/>
            <person name="Lipzen A."/>
            <person name="Haridas S."/>
            <person name="Barry K."/>
            <person name="Grigoriev I.V."/>
            <person name="Quarterman J."/>
            <person name="Slininger P."/>
            <person name="Dien B."/>
            <person name="Trinh C.T."/>
        </authorList>
    </citation>
    <scope>NUCLEOTIDE SEQUENCE [LARGE SCALE GENOMIC DNA]</scope>
    <source>
        <strain evidence="5 7">YB392</strain>
    </source>
</reference>
<dbReference type="Gene3D" id="2.30.30.70">
    <property type="entry name" value="Ribosomal protein L21"/>
    <property type="match status" value="1"/>
</dbReference>
<dbReference type="InterPro" id="IPR036948">
    <property type="entry name" value="Ribosomal_eL21_sf"/>
</dbReference>
<dbReference type="RefSeq" id="XP_505036.1">
    <property type="nucleotide sequence ID" value="XM_505036.1"/>
</dbReference>
<proteinExistence type="inferred from homology"/>
<organism evidence="4 6">
    <name type="scientific">Yarrowia lipolytica</name>
    <name type="common">Candida lipolytica</name>
    <dbReference type="NCBI Taxonomy" id="4952"/>
    <lineage>
        <taxon>Eukaryota</taxon>
        <taxon>Fungi</taxon>
        <taxon>Dikarya</taxon>
        <taxon>Ascomycota</taxon>
        <taxon>Saccharomycotina</taxon>
        <taxon>Dipodascomycetes</taxon>
        <taxon>Dipodascales</taxon>
        <taxon>Dipodascales incertae sedis</taxon>
        <taxon>Yarrowia</taxon>
    </lineage>
</organism>
<dbReference type="VEuPathDB" id="FungiDB:YALI0_F05522g"/>
<dbReference type="OMA" id="INYGDYV"/>